<reference evidence="2" key="1">
    <citation type="submission" date="2020-08" db="EMBL/GenBank/DDBJ databases">
        <title>Whole genome shotgun sequence of Polymorphospora rubra NBRC 101157.</title>
        <authorList>
            <person name="Komaki H."/>
            <person name="Tamura T."/>
        </authorList>
    </citation>
    <scope>NUCLEOTIDE SEQUENCE</scope>
    <source>
        <strain evidence="2">NBRC 101157</strain>
    </source>
</reference>
<dbReference type="Pfam" id="PF00248">
    <property type="entry name" value="Aldo_ket_red"/>
    <property type="match status" value="1"/>
</dbReference>
<gene>
    <name evidence="2" type="ORF">Prubr_56910</name>
</gene>
<dbReference type="InterPro" id="IPR053135">
    <property type="entry name" value="AKR2_Oxidoreductase"/>
</dbReference>
<accession>A0A810N6Q6</accession>
<proteinExistence type="predicted"/>
<dbReference type="EMBL" id="AP023359">
    <property type="protein sequence ID" value="BCJ68670.1"/>
    <property type="molecule type" value="Genomic_DNA"/>
</dbReference>
<dbReference type="AlphaFoldDB" id="A0A810N6Q6"/>
<evidence type="ECO:0000259" key="1">
    <source>
        <dbReference type="Pfam" id="PF00248"/>
    </source>
</evidence>
<dbReference type="Proteomes" id="UP000680866">
    <property type="component" value="Chromosome"/>
</dbReference>
<dbReference type="PANTHER" id="PTHR43312">
    <property type="entry name" value="D-THREO-ALDOSE 1-DEHYDROGENASE"/>
    <property type="match status" value="1"/>
</dbReference>
<sequence length="322" mass="35859">MQYRPLGRTGLRVSEIGYGAWGIGGLYWVGAQEQESLRALHTAIEQGVNFIDTARGYGESERLVGQVVRAHRGDPVYVATKVPPANMIWPAPTGVHPDEAFPGAHIRESLETSLRASGLDAFDVLQFHVWQDEWVGRGDWLETIAALKQEGKIRFFGVSINDYQPESVLELVRSGHVDAVQLIYNVFHQTPEESFLPACAEHGVGVIVRVPLDEGGLTGQITASTTFPEDDFRNNYFAGDRPAQVERRVDALVADLEVPRDRLAELALRFVLDAPEVSTIIPGMRSVRNVERNVAVSDGRPLPAEQRATLAKHRWERNFYQP</sequence>
<dbReference type="InterPro" id="IPR023210">
    <property type="entry name" value="NADP_OxRdtase_dom"/>
</dbReference>
<evidence type="ECO:0000313" key="3">
    <source>
        <dbReference type="Proteomes" id="UP000680866"/>
    </source>
</evidence>
<organism evidence="2 3">
    <name type="scientific">Polymorphospora rubra</name>
    <dbReference type="NCBI Taxonomy" id="338584"/>
    <lineage>
        <taxon>Bacteria</taxon>
        <taxon>Bacillati</taxon>
        <taxon>Actinomycetota</taxon>
        <taxon>Actinomycetes</taxon>
        <taxon>Micromonosporales</taxon>
        <taxon>Micromonosporaceae</taxon>
        <taxon>Polymorphospora</taxon>
    </lineage>
</organism>
<feature type="domain" description="NADP-dependent oxidoreductase" evidence="1">
    <location>
        <begin position="15"/>
        <end position="313"/>
    </location>
</feature>
<evidence type="ECO:0000313" key="2">
    <source>
        <dbReference type="EMBL" id="BCJ68670.1"/>
    </source>
</evidence>
<dbReference type="KEGG" id="pry:Prubr_56910"/>
<keyword evidence="3" id="KW-1185">Reference proteome</keyword>
<dbReference type="CDD" id="cd19086">
    <property type="entry name" value="AKR_AKR11C1"/>
    <property type="match status" value="1"/>
</dbReference>
<dbReference type="InterPro" id="IPR036812">
    <property type="entry name" value="NAD(P)_OxRdtase_dom_sf"/>
</dbReference>
<name>A0A810N6Q6_9ACTN</name>
<dbReference type="SUPFAM" id="SSF51430">
    <property type="entry name" value="NAD(P)-linked oxidoreductase"/>
    <property type="match status" value="1"/>
</dbReference>
<dbReference type="Gene3D" id="3.20.20.100">
    <property type="entry name" value="NADP-dependent oxidoreductase domain"/>
    <property type="match status" value="1"/>
</dbReference>
<protein>
    <submittedName>
        <fullName evidence="2">Oxidoreductase</fullName>
    </submittedName>
</protein>
<dbReference type="RefSeq" id="WP_212817868.1">
    <property type="nucleotide sequence ID" value="NZ_AP023359.1"/>
</dbReference>
<dbReference type="PANTHER" id="PTHR43312:SF1">
    <property type="entry name" value="NADP-DEPENDENT OXIDOREDUCTASE DOMAIN-CONTAINING PROTEIN"/>
    <property type="match status" value="1"/>
</dbReference>